<dbReference type="WBParaSite" id="MCU_001441-RA">
    <property type="protein sequence ID" value="MCU_001441-RA"/>
    <property type="gene ID" value="MCU_001441"/>
</dbReference>
<dbReference type="AlphaFoldDB" id="A0A5K3ELJ1"/>
<organism evidence="1">
    <name type="scientific">Mesocestoides corti</name>
    <name type="common">Flatworm</name>
    <dbReference type="NCBI Taxonomy" id="53468"/>
    <lineage>
        <taxon>Eukaryota</taxon>
        <taxon>Metazoa</taxon>
        <taxon>Spiralia</taxon>
        <taxon>Lophotrochozoa</taxon>
        <taxon>Platyhelminthes</taxon>
        <taxon>Cestoda</taxon>
        <taxon>Eucestoda</taxon>
        <taxon>Cyclophyllidea</taxon>
        <taxon>Mesocestoididae</taxon>
        <taxon>Mesocestoides</taxon>
    </lineage>
</organism>
<name>A0A5K3ELJ1_MESCO</name>
<evidence type="ECO:0000313" key="1">
    <source>
        <dbReference type="WBParaSite" id="MCU_001441-RA"/>
    </source>
</evidence>
<proteinExistence type="predicted"/>
<protein>
    <submittedName>
        <fullName evidence="1">Uncharacterized protein</fullName>
    </submittedName>
</protein>
<sequence length="76" mass="8498">MLCLSAFQWHAEKVSSQPEKDMDEMQYMWSGVASVGNSDGRARVFYSGDGLLRRHFGPPGFNQSCVSLRSNGIRGR</sequence>
<accession>A0A5K3ELJ1</accession>
<reference evidence="1" key="1">
    <citation type="submission" date="2019-11" db="UniProtKB">
        <authorList>
            <consortium name="WormBaseParasite"/>
        </authorList>
    </citation>
    <scope>IDENTIFICATION</scope>
</reference>